<dbReference type="GO" id="GO:0008171">
    <property type="term" value="F:O-methyltransferase activity"/>
    <property type="evidence" value="ECO:0007669"/>
    <property type="project" value="InterPro"/>
</dbReference>
<dbReference type="GO" id="GO:0009809">
    <property type="term" value="P:lignin biosynthetic process"/>
    <property type="evidence" value="ECO:0007669"/>
    <property type="project" value="UniProtKB-KW"/>
</dbReference>
<accession>A0A2G9HLY5</accession>
<dbReference type="SUPFAM" id="SSF53335">
    <property type="entry name" value="S-adenosyl-L-methionine-dependent methyltransferases"/>
    <property type="match status" value="1"/>
</dbReference>
<dbReference type="Gene3D" id="3.40.50.150">
    <property type="entry name" value="Vaccinia Virus protein VP39"/>
    <property type="match status" value="1"/>
</dbReference>
<dbReference type="PANTHER" id="PTHR10509:SF82">
    <property type="entry name" value="CAFFEOYL-COA O-METHYLTRANSFERASE-LIKE"/>
    <property type="match status" value="1"/>
</dbReference>
<dbReference type="Proteomes" id="UP000231279">
    <property type="component" value="Unassembled WGS sequence"/>
</dbReference>
<evidence type="ECO:0000256" key="1">
    <source>
        <dbReference type="ARBA" id="ARBA00022603"/>
    </source>
</evidence>
<evidence type="ECO:0000256" key="4">
    <source>
        <dbReference type="ARBA" id="ARBA00022733"/>
    </source>
</evidence>
<dbReference type="InterPro" id="IPR002935">
    <property type="entry name" value="SAM_O-MeTrfase"/>
</dbReference>
<evidence type="ECO:0000256" key="3">
    <source>
        <dbReference type="ARBA" id="ARBA00022691"/>
    </source>
</evidence>
<keyword evidence="7" id="KW-1185">Reference proteome</keyword>
<comment type="similarity">
    <text evidence="5">Belongs to the class I-like SAM-binding methyltransferase superfamily. Cation-dependent O-methyltransferase family.</text>
</comment>
<dbReference type="GO" id="GO:0008757">
    <property type="term" value="F:S-adenosylmethionine-dependent methyltransferase activity"/>
    <property type="evidence" value="ECO:0007669"/>
    <property type="project" value="TreeGrafter"/>
</dbReference>
<dbReference type="CDD" id="cd02440">
    <property type="entry name" value="AdoMet_MTases"/>
    <property type="match status" value="1"/>
</dbReference>
<evidence type="ECO:0000313" key="6">
    <source>
        <dbReference type="EMBL" id="PIN18546.1"/>
    </source>
</evidence>
<evidence type="ECO:0000256" key="2">
    <source>
        <dbReference type="ARBA" id="ARBA00022679"/>
    </source>
</evidence>
<dbReference type="AlphaFoldDB" id="A0A2G9HLY5"/>
<comment type="caution">
    <text evidence="6">The sequence shown here is derived from an EMBL/GenBank/DDBJ whole genome shotgun (WGS) entry which is preliminary data.</text>
</comment>
<keyword evidence="2 6" id="KW-0808">Transferase</keyword>
<keyword evidence="4" id="KW-0438">Lignin biosynthesis</keyword>
<dbReference type="GO" id="GO:0032259">
    <property type="term" value="P:methylation"/>
    <property type="evidence" value="ECO:0007669"/>
    <property type="project" value="UniProtKB-KW"/>
</dbReference>
<evidence type="ECO:0000313" key="7">
    <source>
        <dbReference type="Proteomes" id="UP000231279"/>
    </source>
</evidence>
<organism evidence="6 7">
    <name type="scientific">Handroanthus impetiginosus</name>
    <dbReference type="NCBI Taxonomy" id="429701"/>
    <lineage>
        <taxon>Eukaryota</taxon>
        <taxon>Viridiplantae</taxon>
        <taxon>Streptophyta</taxon>
        <taxon>Embryophyta</taxon>
        <taxon>Tracheophyta</taxon>
        <taxon>Spermatophyta</taxon>
        <taxon>Magnoliopsida</taxon>
        <taxon>eudicotyledons</taxon>
        <taxon>Gunneridae</taxon>
        <taxon>Pentapetalae</taxon>
        <taxon>asterids</taxon>
        <taxon>lamiids</taxon>
        <taxon>Lamiales</taxon>
        <taxon>Bignoniaceae</taxon>
        <taxon>Crescentiina</taxon>
        <taxon>Tabebuia alliance</taxon>
        <taxon>Handroanthus</taxon>
    </lineage>
</organism>
<dbReference type="Pfam" id="PF01596">
    <property type="entry name" value="Methyltransf_3"/>
    <property type="match status" value="1"/>
</dbReference>
<dbReference type="STRING" id="429701.A0A2G9HLY5"/>
<gene>
    <name evidence="6" type="ORF">CDL12_08785</name>
</gene>
<dbReference type="PROSITE" id="PS51682">
    <property type="entry name" value="SAM_OMT_I"/>
    <property type="match status" value="1"/>
</dbReference>
<keyword evidence="3" id="KW-0949">S-adenosyl-L-methionine</keyword>
<dbReference type="PANTHER" id="PTHR10509">
    <property type="entry name" value="O-METHYLTRANSFERASE-RELATED"/>
    <property type="match status" value="1"/>
</dbReference>
<dbReference type="InterPro" id="IPR029063">
    <property type="entry name" value="SAM-dependent_MTases_sf"/>
</dbReference>
<dbReference type="UniPathway" id="UPA00711"/>
<name>A0A2G9HLY5_9LAMI</name>
<reference evidence="7" key="1">
    <citation type="journal article" date="2018" name="Gigascience">
        <title>Genome assembly of the Pink Ipe (Handroanthus impetiginosus, Bignoniaceae), a highly valued, ecologically keystone Neotropical timber forest tree.</title>
        <authorList>
            <person name="Silva-Junior O.B."/>
            <person name="Grattapaglia D."/>
            <person name="Novaes E."/>
            <person name="Collevatti R.G."/>
        </authorList>
    </citation>
    <scope>NUCLEOTIDE SEQUENCE [LARGE SCALE GENOMIC DNA]</scope>
    <source>
        <strain evidence="7">cv. UFG-1</strain>
    </source>
</reference>
<dbReference type="OrthoDB" id="10251242at2759"/>
<evidence type="ECO:0000256" key="5">
    <source>
        <dbReference type="ARBA" id="ARBA00023453"/>
    </source>
</evidence>
<keyword evidence="1 6" id="KW-0489">Methyltransferase</keyword>
<protein>
    <submittedName>
        <fullName evidence="6">O-methyltransferase</fullName>
    </submittedName>
</protein>
<dbReference type="InterPro" id="IPR050362">
    <property type="entry name" value="Cation-dep_OMT"/>
</dbReference>
<dbReference type="EMBL" id="NKXS01001445">
    <property type="protein sequence ID" value="PIN18546.1"/>
    <property type="molecule type" value="Genomic_DNA"/>
</dbReference>
<proteinExistence type="inferred from homology"/>
<sequence length="236" mass="26467">MRLTPPSSTQKGLLQTDQLYEYILKTSVYPREPELLKEIRDLSSTHPRSFMVTSPDAGQFMALILKLINAKKTIEIGIFTGYSLLLTALAIPDDGKITAIDIDRSTYDMIGLPVIKKAGLTHKINFIESAALPVLEQLLQDPENHESFDFAFVDADKNNYANYHEKLLKLLKPGGIIMYDNTLWGGTVVMAAEFVPPAWSEMRVHVIEFNRNLAADSRVEISQLPLGDGLTMCRRL</sequence>